<dbReference type="EMBL" id="JAHFZB010000003">
    <property type="protein sequence ID" value="KAK6491574.1"/>
    <property type="molecule type" value="Genomic_DNA"/>
</dbReference>
<protein>
    <recommendedName>
        <fullName evidence="2">Integrase catalytic domain-containing protein</fullName>
    </recommendedName>
</protein>
<evidence type="ECO:0000256" key="1">
    <source>
        <dbReference type="SAM" id="MobiDB-lite"/>
    </source>
</evidence>
<dbReference type="InterPro" id="IPR050951">
    <property type="entry name" value="Retrovirus_Pol_polyprotein"/>
</dbReference>
<dbReference type="InterPro" id="IPR036397">
    <property type="entry name" value="RNaseH_sf"/>
</dbReference>
<dbReference type="InterPro" id="IPR001584">
    <property type="entry name" value="Integrase_cat-core"/>
</dbReference>
<comment type="caution">
    <text evidence="3">The sequence shown here is derived from an EMBL/GenBank/DDBJ whole genome shotgun (WGS) entry which is preliminary data.</text>
</comment>
<name>A0ABR1A3A4_HUSHU</name>
<feature type="region of interest" description="Disordered" evidence="1">
    <location>
        <begin position="324"/>
        <end position="348"/>
    </location>
</feature>
<dbReference type="Pfam" id="PF00665">
    <property type="entry name" value="rve"/>
    <property type="match status" value="1"/>
</dbReference>
<evidence type="ECO:0000313" key="4">
    <source>
        <dbReference type="Proteomes" id="UP001369086"/>
    </source>
</evidence>
<dbReference type="Proteomes" id="UP001369086">
    <property type="component" value="Unassembled WGS sequence"/>
</dbReference>
<feature type="compositionally biased region" description="Basic and acidic residues" evidence="1">
    <location>
        <begin position="414"/>
        <end position="423"/>
    </location>
</feature>
<dbReference type="PANTHER" id="PTHR37984">
    <property type="entry name" value="PROTEIN CBG26694"/>
    <property type="match status" value="1"/>
</dbReference>
<dbReference type="InterPro" id="IPR012337">
    <property type="entry name" value="RNaseH-like_sf"/>
</dbReference>
<accession>A0ABR1A3A4</accession>
<feature type="region of interest" description="Disordered" evidence="1">
    <location>
        <begin position="362"/>
        <end position="438"/>
    </location>
</feature>
<gene>
    <name evidence="3" type="ORF">HHUSO_G3672</name>
</gene>
<dbReference type="PANTHER" id="PTHR37984:SF15">
    <property type="entry name" value="INTEGRASE CATALYTIC DOMAIN-CONTAINING PROTEIN"/>
    <property type="match status" value="1"/>
</dbReference>
<dbReference type="Gene3D" id="3.30.420.10">
    <property type="entry name" value="Ribonuclease H-like superfamily/Ribonuclease H"/>
    <property type="match status" value="1"/>
</dbReference>
<dbReference type="PROSITE" id="PS50994">
    <property type="entry name" value="INTEGRASE"/>
    <property type="match status" value="1"/>
</dbReference>
<sequence>MRSDVQRYCEGCWSCEARRNPVPPRRAPLQSIKAIRPFQFVCIDITELPVTARGSRYILVVQDHFTKYVNLYTMADQKATTIAQHICEQYIREHGIPEELFSNQGRQFESDLIQDLCKLLKIEKKRTMSYHPRGNGLVERFNRTLKDQLAKLLYTNGREWDEYLTSVALSFNATPHSSTCYSPFFLAHGREPRLPADLYFAAPLASSPPDDTPQAYGSQLVNRLEAAFQSTIDRNDHHRMQHQHYFNRHTKFLPYHNGELVWVNDPTTVWKKLEPRWTGPYKVLSSREPRIVYELLDLRHPEAQPKIIHYDRLKPYRSTWPENVPSNSVLPPPQNHEDPLPCPDVRSTNGIPGYTALSGSLPLISCQRPPEGNTSRSPALQSVPSLRRPSGRVSQSHMLTRDIPQPAVPASEVGQDRSLELPRIRSGRIIQKPHRYGH</sequence>
<organism evidence="3 4">
    <name type="scientific">Huso huso</name>
    <name type="common">Beluga</name>
    <name type="synonym">Acipenser huso</name>
    <dbReference type="NCBI Taxonomy" id="61971"/>
    <lineage>
        <taxon>Eukaryota</taxon>
        <taxon>Metazoa</taxon>
        <taxon>Chordata</taxon>
        <taxon>Craniata</taxon>
        <taxon>Vertebrata</taxon>
        <taxon>Euteleostomi</taxon>
        <taxon>Actinopterygii</taxon>
        <taxon>Chondrostei</taxon>
        <taxon>Acipenseriformes</taxon>
        <taxon>Acipenseridae</taxon>
        <taxon>Huso</taxon>
    </lineage>
</organism>
<proteinExistence type="predicted"/>
<keyword evidence="4" id="KW-1185">Reference proteome</keyword>
<feature type="compositionally biased region" description="Polar residues" evidence="1">
    <location>
        <begin position="372"/>
        <end position="384"/>
    </location>
</feature>
<evidence type="ECO:0000259" key="2">
    <source>
        <dbReference type="PROSITE" id="PS50994"/>
    </source>
</evidence>
<reference evidence="3 4" key="1">
    <citation type="submission" date="2021-05" db="EMBL/GenBank/DDBJ databases">
        <authorList>
            <person name="Zahm M."/>
            <person name="Klopp C."/>
            <person name="Cabau C."/>
            <person name="Kuhl H."/>
            <person name="Suciu R."/>
            <person name="Ciorpac M."/>
            <person name="Holostenco D."/>
            <person name="Gessner J."/>
            <person name="Wuertz S."/>
            <person name="Hohne C."/>
            <person name="Stock M."/>
            <person name="Gislard M."/>
            <person name="Lluch J."/>
            <person name="Milhes M."/>
            <person name="Lampietro C."/>
            <person name="Lopez Roques C."/>
            <person name="Donnadieu C."/>
            <person name="Du K."/>
            <person name="Schartl M."/>
            <person name="Guiguen Y."/>
        </authorList>
    </citation>
    <scope>NUCLEOTIDE SEQUENCE [LARGE SCALE GENOMIC DNA]</scope>
    <source>
        <strain evidence="3">Hh-F2</strain>
        <tissue evidence="3">Blood</tissue>
    </source>
</reference>
<dbReference type="SUPFAM" id="SSF53098">
    <property type="entry name" value="Ribonuclease H-like"/>
    <property type="match status" value="1"/>
</dbReference>
<feature type="domain" description="Integrase catalytic" evidence="2">
    <location>
        <begin position="33"/>
        <end position="191"/>
    </location>
</feature>
<evidence type="ECO:0000313" key="3">
    <source>
        <dbReference type="EMBL" id="KAK6491574.1"/>
    </source>
</evidence>